<sequence length="273" mass="31240">MDDQRVDTYISQCEDLCRNQEVIQKLNQPANLIEEIFSLKAMYPVLKETQKTAESQRSKAQKAYDKAIRKYRKKLKSDSGIWALVEGLDGVKTKMRINSPSFQSRQESFGNSTKLSATAHESCTTIQRLNPLELKDDATQRFLDEALRIVQKWSLKYPDDEHNITRMHWCTYMANLNRNGPKSSSYATGVTYNWTKHCGVEPIMKSISGDLDENINKRLPTTISPMILGYTQVFTQYLNELNHLISDKVPSLAFSSTCSGFQRRHIALAIMKS</sequence>
<evidence type="ECO:0000313" key="1">
    <source>
        <dbReference type="EMBL" id="KAF5696848.1"/>
    </source>
</evidence>
<evidence type="ECO:0000313" key="2">
    <source>
        <dbReference type="Proteomes" id="UP000544331"/>
    </source>
</evidence>
<gene>
    <name evidence="1" type="ORF">FMUND_15579</name>
</gene>
<reference evidence="1 2" key="1">
    <citation type="submission" date="2020-05" db="EMBL/GenBank/DDBJ databases">
        <title>Identification and distribution of gene clusters putatively required for synthesis of sphingolipid metabolism inhibitors in phylogenetically diverse species of the filamentous fungus Fusarium.</title>
        <authorList>
            <person name="Kim H.-S."/>
            <person name="Busman M."/>
            <person name="Brown D.W."/>
            <person name="Divon H."/>
            <person name="Uhlig S."/>
            <person name="Proctor R.H."/>
        </authorList>
    </citation>
    <scope>NUCLEOTIDE SEQUENCE [LARGE SCALE GENOMIC DNA]</scope>
    <source>
        <strain evidence="1 2">NRRL 66235</strain>
    </source>
</reference>
<dbReference type="EMBL" id="JAAOAN010001119">
    <property type="protein sequence ID" value="KAF5696848.1"/>
    <property type="molecule type" value="Genomic_DNA"/>
</dbReference>
<proteinExistence type="predicted"/>
<dbReference type="Proteomes" id="UP000544331">
    <property type="component" value="Unassembled WGS sequence"/>
</dbReference>
<feature type="non-terminal residue" evidence="1">
    <location>
        <position position="1"/>
    </location>
</feature>
<accession>A0A8H5XN27</accession>
<name>A0A8H5XN27_9HYPO</name>
<organism evidence="1 2">
    <name type="scientific">Fusarium mundagurra</name>
    <dbReference type="NCBI Taxonomy" id="1567541"/>
    <lineage>
        <taxon>Eukaryota</taxon>
        <taxon>Fungi</taxon>
        <taxon>Dikarya</taxon>
        <taxon>Ascomycota</taxon>
        <taxon>Pezizomycotina</taxon>
        <taxon>Sordariomycetes</taxon>
        <taxon>Hypocreomycetidae</taxon>
        <taxon>Hypocreales</taxon>
        <taxon>Nectriaceae</taxon>
        <taxon>Fusarium</taxon>
        <taxon>Fusarium fujikuroi species complex</taxon>
    </lineage>
</organism>
<keyword evidence="2" id="KW-1185">Reference proteome</keyword>
<dbReference type="AlphaFoldDB" id="A0A8H5XN27"/>
<dbReference type="OrthoDB" id="3598281at2759"/>
<protein>
    <submittedName>
        <fullName evidence="1">Gtpase slip-gc</fullName>
    </submittedName>
</protein>
<comment type="caution">
    <text evidence="1">The sequence shown here is derived from an EMBL/GenBank/DDBJ whole genome shotgun (WGS) entry which is preliminary data.</text>
</comment>